<evidence type="ECO:0000256" key="5">
    <source>
        <dbReference type="ARBA" id="ARBA00022833"/>
    </source>
</evidence>
<dbReference type="AlphaFoldDB" id="A0A1H3HXQ0"/>
<dbReference type="SUPFAM" id="SSF51556">
    <property type="entry name" value="Metallo-dependent hydrolases"/>
    <property type="match status" value="1"/>
</dbReference>
<dbReference type="Pfam" id="PF00962">
    <property type="entry name" value="A_deaminase"/>
    <property type="match status" value="1"/>
</dbReference>
<accession>A0A1H3HXQ0</accession>
<evidence type="ECO:0000256" key="2">
    <source>
        <dbReference type="ARBA" id="ARBA00006676"/>
    </source>
</evidence>
<dbReference type="OrthoDB" id="105475at2"/>
<proteinExistence type="inferred from homology"/>
<evidence type="ECO:0000313" key="8">
    <source>
        <dbReference type="Proteomes" id="UP000199286"/>
    </source>
</evidence>
<dbReference type="EMBL" id="FNPF01000004">
    <property type="protein sequence ID" value="SDY20246.1"/>
    <property type="molecule type" value="Genomic_DNA"/>
</dbReference>
<evidence type="ECO:0000256" key="4">
    <source>
        <dbReference type="ARBA" id="ARBA00022801"/>
    </source>
</evidence>
<dbReference type="PANTHER" id="PTHR43114:SF6">
    <property type="entry name" value="ADENINE DEAMINASE"/>
    <property type="match status" value="1"/>
</dbReference>
<comment type="cofactor">
    <cofactor evidence="1">
        <name>Zn(2+)</name>
        <dbReference type="ChEBI" id="CHEBI:29105"/>
    </cofactor>
</comment>
<dbReference type="Gene3D" id="3.20.20.140">
    <property type="entry name" value="Metal-dependent hydrolases"/>
    <property type="match status" value="1"/>
</dbReference>
<name>A0A1H3HXQ0_9RHOB</name>
<evidence type="ECO:0000256" key="1">
    <source>
        <dbReference type="ARBA" id="ARBA00001947"/>
    </source>
</evidence>
<comment type="similarity">
    <text evidence="2">Belongs to the metallo-dependent hydrolases superfamily. Adenosine and AMP deaminases family.</text>
</comment>
<dbReference type="NCBIfam" id="TIGR01430">
    <property type="entry name" value="aden_deam"/>
    <property type="match status" value="1"/>
</dbReference>
<keyword evidence="8" id="KW-1185">Reference proteome</keyword>
<dbReference type="InterPro" id="IPR032466">
    <property type="entry name" value="Metal_Hydrolase"/>
</dbReference>
<keyword evidence="4" id="KW-0378">Hydrolase</keyword>
<dbReference type="PANTHER" id="PTHR43114">
    <property type="entry name" value="ADENINE DEAMINASE"/>
    <property type="match status" value="1"/>
</dbReference>
<dbReference type="RefSeq" id="WP_089881496.1">
    <property type="nucleotide sequence ID" value="NZ_FNPF01000004.1"/>
</dbReference>
<keyword evidence="3" id="KW-0479">Metal-binding</keyword>
<reference evidence="7 8" key="1">
    <citation type="submission" date="2016-10" db="EMBL/GenBank/DDBJ databases">
        <authorList>
            <person name="de Groot N.N."/>
        </authorList>
    </citation>
    <scope>NUCLEOTIDE SEQUENCE [LARGE SCALE GENOMIC DNA]</scope>
    <source>
        <strain evidence="7 8">DSM 26880</strain>
    </source>
</reference>
<dbReference type="CDD" id="cd01320">
    <property type="entry name" value="ADA"/>
    <property type="match status" value="1"/>
</dbReference>
<evidence type="ECO:0000259" key="6">
    <source>
        <dbReference type="Pfam" id="PF00962"/>
    </source>
</evidence>
<evidence type="ECO:0000313" key="7">
    <source>
        <dbReference type="EMBL" id="SDY20246.1"/>
    </source>
</evidence>
<dbReference type="STRING" id="321339.SAMN05444340_104232"/>
<protein>
    <submittedName>
        <fullName evidence="7">Adenosine deaminase</fullName>
    </submittedName>
</protein>
<dbReference type="GO" id="GO:0016814">
    <property type="term" value="F:hydrolase activity, acting on carbon-nitrogen (but not peptide) bonds, in cyclic amidines"/>
    <property type="evidence" value="ECO:0007669"/>
    <property type="project" value="UniProtKB-ARBA"/>
</dbReference>
<evidence type="ECO:0000256" key="3">
    <source>
        <dbReference type="ARBA" id="ARBA00022723"/>
    </source>
</evidence>
<gene>
    <name evidence="7" type="ORF">SAMN05444340_104232</name>
</gene>
<dbReference type="InterPro" id="IPR006330">
    <property type="entry name" value="Ado/ade_deaminase"/>
</dbReference>
<feature type="domain" description="Adenosine deaminase" evidence="6">
    <location>
        <begin position="22"/>
        <end position="339"/>
    </location>
</feature>
<dbReference type="InterPro" id="IPR001365">
    <property type="entry name" value="A_deaminase_dom"/>
</dbReference>
<dbReference type="Proteomes" id="UP000199286">
    <property type="component" value="Unassembled WGS sequence"/>
</dbReference>
<dbReference type="GO" id="GO:0046872">
    <property type="term" value="F:metal ion binding"/>
    <property type="evidence" value="ECO:0007669"/>
    <property type="project" value="UniProtKB-KW"/>
</dbReference>
<dbReference type="NCBIfam" id="NF006848">
    <property type="entry name" value="PRK09358.1-3"/>
    <property type="match status" value="1"/>
</dbReference>
<keyword evidence="5" id="KW-0862">Zinc</keyword>
<dbReference type="GO" id="GO:0019239">
    <property type="term" value="F:deaminase activity"/>
    <property type="evidence" value="ECO:0007669"/>
    <property type="project" value="InterPro"/>
</dbReference>
<sequence length="343" mass="38104">MRHPDDRPPLDDEALDRIARLPKAELHTHFEGAAPPEFIRDLAKKRSVDLSGIFRRDGSYDYRDFVHFLSVYEVATSVLKTPEDFGRLCTAFLEKSAENGVVYSETFLSPDFCGGGDVSAWREYLHAIREAAKAAERDMGVTLRGIVTCIRHFGPDQAKRTARCAAETADDWLTGFGMGGDENKGKQGDFAYAFDMAREAGLRLTTHAGEWRGPSEVRDALALGVERLGHGVRASEDPALVEELAERGTTLEVCPGSNVFLGVYDTLSKHPIDALRDKGVNVTVSTDDPPFFHTTMRREYVNLARTFHWDEAVFTDLNRTAMAAAFCDDATREKILKKLEPAA</sequence>
<organism evidence="7 8">
    <name type="scientific">Citreimonas salinaria</name>
    <dbReference type="NCBI Taxonomy" id="321339"/>
    <lineage>
        <taxon>Bacteria</taxon>
        <taxon>Pseudomonadati</taxon>
        <taxon>Pseudomonadota</taxon>
        <taxon>Alphaproteobacteria</taxon>
        <taxon>Rhodobacterales</taxon>
        <taxon>Roseobacteraceae</taxon>
        <taxon>Citreimonas</taxon>
    </lineage>
</organism>